<dbReference type="Proteomes" id="UP000235672">
    <property type="component" value="Unassembled WGS sequence"/>
</dbReference>
<dbReference type="PRINTS" id="PR00420">
    <property type="entry name" value="RNGMNOXGNASE"/>
</dbReference>
<keyword evidence="7" id="KW-0503">Monooxygenase</keyword>
<dbReference type="EMBL" id="KZ613471">
    <property type="protein sequence ID" value="PMD25117.1"/>
    <property type="molecule type" value="Genomic_DNA"/>
</dbReference>
<dbReference type="GO" id="GO:0004497">
    <property type="term" value="F:monooxygenase activity"/>
    <property type="evidence" value="ECO:0007669"/>
    <property type="project" value="UniProtKB-KW"/>
</dbReference>
<evidence type="ECO:0000256" key="2">
    <source>
        <dbReference type="ARBA" id="ARBA00005179"/>
    </source>
</evidence>
<dbReference type="InterPro" id="IPR036188">
    <property type="entry name" value="FAD/NAD-bd_sf"/>
</dbReference>
<evidence type="ECO:0000313" key="9">
    <source>
        <dbReference type="EMBL" id="PMD25117.1"/>
    </source>
</evidence>
<dbReference type="STRING" id="1745343.A0A2J6QFS2"/>
<gene>
    <name evidence="9" type="ORF">NA56DRAFT_699924</name>
</gene>
<keyword evidence="5" id="KW-0274">FAD</keyword>
<evidence type="ECO:0000256" key="1">
    <source>
        <dbReference type="ARBA" id="ARBA00001974"/>
    </source>
</evidence>
<organism evidence="9 10">
    <name type="scientific">Hyaloscypha hepaticicola</name>
    <dbReference type="NCBI Taxonomy" id="2082293"/>
    <lineage>
        <taxon>Eukaryota</taxon>
        <taxon>Fungi</taxon>
        <taxon>Dikarya</taxon>
        <taxon>Ascomycota</taxon>
        <taxon>Pezizomycotina</taxon>
        <taxon>Leotiomycetes</taxon>
        <taxon>Helotiales</taxon>
        <taxon>Hyaloscyphaceae</taxon>
        <taxon>Hyaloscypha</taxon>
    </lineage>
</organism>
<evidence type="ECO:0000259" key="8">
    <source>
        <dbReference type="Pfam" id="PF01494"/>
    </source>
</evidence>
<evidence type="ECO:0000256" key="4">
    <source>
        <dbReference type="ARBA" id="ARBA00022630"/>
    </source>
</evidence>
<accession>A0A2J6QFS2</accession>
<evidence type="ECO:0000256" key="3">
    <source>
        <dbReference type="ARBA" id="ARBA00007992"/>
    </source>
</evidence>
<keyword evidence="10" id="KW-1185">Reference proteome</keyword>
<keyword evidence="6" id="KW-0560">Oxidoreductase</keyword>
<comment type="cofactor">
    <cofactor evidence="1">
        <name>FAD</name>
        <dbReference type="ChEBI" id="CHEBI:57692"/>
    </cofactor>
</comment>
<comment type="pathway">
    <text evidence="2">Secondary metabolite biosynthesis.</text>
</comment>
<name>A0A2J6QFS2_9HELO</name>
<dbReference type="SUPFAM" id="SSF51905">
    <property type="entry name" value="FAD/NAD(P)-binding domain"/>
    <property type="match status" value="1"/>
</dbReference>
<reference evidence="9 10" key="1">
    <citation type="submission" date="2016-05" db="EMBL/GenBank/DDBJ databases">
        <title>A degradative enzymes factory behind the ericoid mycorrhizal symbiosis.</title>
        <authorList>
            <consortium name="DOE Joint Genome Institute"/>
            <person name="Martino E."/>
            <person name="Morin E."/>
            <person name="Grelet G."/>
            <person name="Kuo A."/>
            <person name="Kohler A."/>
            <person name="Daghino S."/>
            <person name="Barry K."/>
            <person name="Choi C."/>
            <person name="Cichocki N."/>
            <person name="Clum A."/>
            <person name="Copeland A."/>
            <person name="Hainaut M."/>
            <person name="Haridas S."/>
            <person name="Labutti K."/>
            <person name="Lindquist E."/>
            <person name="Lipzen A."/>
            <person name="Khouja H.-R."/>
            <person name="Murat C."/>
            <person name="Ohm R."/>
            <person name="Olson A."/>
            <person name="Spatafora J."/>
            <person name="Veneault-Fourrey C."/>
            <person name="Henrissat B."/>
            <person name="Grigoriev I."/>
            <person name="Martin F."/>
            <person name="Perotto S."/>
        </authorList>
    </citation>
    <scope>NUCLEOTIDE SEQUENCE [LARGE SCALE GENOMIC DNA]</scope>
    <source>
        <strain evidence="9 10">UAMH 7357</strain>
    </source>
</reference>
<keyword evidence="4" id="KW-0285">Flavoprotein</keyword>
<evidence type="ECO:0000313" key="10">
    <source>
        <dbReference type="Proteomes" id="UP000235672"/>
    </source>
</evidence>
<dbReference type="OrthoDB" id="47494at2759"/>
<dbReference type="Pfam" id="PF01494">
    <property type="entry name" value="FAD_binding_3"/>
    <property type="match status" value="2"/>
</dbReference>
<dbReference type="GO" id="GO:0071949">
    <property type="term" value="F:FAD binding"/>
    <property type="evidence" value="ECO:0007669"/>
    <property type="project" value="InterPro"/>
</dbReference>
<comment type="similarity">
    <text evidence="3">Belongs to the paxM FAD-dependent monooxygenase family.</text>
</comment>
<evidence type="ECO:0000256" key="7">
    <source>
        <dbReference type="ARBA" id="ARBA00023033"/>
    </source>
</evidence>
<dbReference type="AlphaFoldDB" id="A0A2J6QFS2"/>
<protein>
    <submittedName>
        <fullName evidence="9">FAD/NAD(P)-binding domain-containing protein</fullName>
    </submittedName>
</protein>
<dbReference type="InterPro" id="IPR002938">
    <property type="entry name" value="FAD-bd"/>
</dbReference>
<feature type="domain" description="FAD-binding" evidence="8">
    <location>
        <begin position="287"/>
        <end position="324"/>
    </location>
</feature>
<evidence type="ECO:0000256" key="5">
    <source>
        <dbReference type="ARBA" id="ARBA00022827"/>
    </source>
</evidence>
<dbReference type="PANTHER" id="PTHR47178">
    <property type="entry name" value="MONOOXYGENASE, FAD-BINDING"/>
    <property type="match status" value="1"/>
</dbReference>
<proteinExistence type="inferred from homology"/>
<dbReference type="PANTHER" id="PTHR47178:SF4">
    <property type="entry name" value="FAD-DEPENDENT MONOOXYGENASE APTC"/>
    <property type="match status" value="1"/>
</dbReference>
<dbReference type="Gene3D" id="3.50.50.60">
    <property type="entry name" value="FAD/NAD(P)-binding domain"/>
    <property type="match status" value="1"/>
</dbReference>
<evidence type="ECO:0000256" key="6">
    <source>
        <dbReference type="ARBA" id="ARBA00023002"/>
    </source>
</evidence>
<feature type="domain" description="FAD-binding" evidence="8">
    <location>
        <begin position="7"/>
        <end position="160"/>
    </location>
</feature>
<sequence>MRPHSTIHIIGAGIGGLTLAKCLKNKGIQAIVFEKNPSPAQHSYGISLQTKTCQALMKVLGINEPTFWKRVAVDGSIGGRGLIMSKDIREAAAEYGVRTHRGRVEGLLRESLDIRWGHVLENVSNNGAKHILKFRGKDDIRSDFLVDTSGAHSPVRRSLLPGVQQTILPYVVFRGTRHIDGSTFKELYKPKFEGGSIIEMRDGNNLLQISTNDVRERGDGVNISYIYSRQARQDDQLHRPERTLQESEQPFKDAFDVEKMRRDRILHWLMTDILVPLGDLKILAEKGVIAIGDAVHATPILGGEGANSAIADAVELAKWILSQVVDDISGFYDNIYGVWGNIPFDLVALGVVRVRGAKLSFNIP</sequence>